<proteinExistence type="predicted"/>
<evidence type="ECO:0000256" key="1">
    <source>
        <dbReference type="SAM" id="Coils"/>
    </source>
</evidence>
<feature type="transmembrane region" description="Helical" evidence="3">
    <location>
        <begin position="6"/>
        <end position="28"/>
    </location>
</feature>
<evidence type="ECO:0000256" key="3">
    <source>
        <dbReference type="SAM" id="Phobius"/>
    </source>
</evidence>
<evidence type="ECO:0000313" key="4">
    <source>
        <dbReference type="EMBL" id="WKN37513.1"/>
    </source>
</evidence>
<accession>A0AA49GNL2</accession>
<organism evidence="4">
    <name type="scientific">Roseihalotalea indica</name>
    <dbReference type="NCBI Taxonomy" id="2867963"/>
    <lineage>
        <taxon>Bacteria</taxon>
        <taxon>Pseudomonadati</taxon>
        <taxon>Bacteroidota</taxon>
        <taxon>Cytophagia</taxon>
        <taxon>Cytophagales</taxon>
        <taxon>Catalimonadaceae</taxon>
        <taxon>Roseihalotalea</taxon>
    </lineage>
</organism>
<dbReference type="EMBL" id="CP120682">
    <property type="protein sequence ID" value="WKN37513.1"/>
    <property type="molecule type" value="Genomic_DNA"/>
</dbReference>
<dbReference type="AlphaFoldDB" id="A0AA49GNL2"/>
<sequence>MEDLSIYIQPFLIGLGVGLILLLVVYVSERGKRGSLKKEINSLKNHLHNKMEIEAEATENRRLEIERLKKENENLRITNQTLAQKPGRREVMNLHVYQKAIAIMTESAQGFAPMWQRALREAEAEIEKSDEGSSSFIRKIIPTQIFGSSTSDRKKLDSGDEYDETRS</sequence>
<gene>
    <name evidence="4" type="ORF">K4G66_02165</name>
</gene>
<evidence type="ECO:0000256" key="2">
    <source>
        <dbReference type="SAM" id="MobiDB-lite"/>
    </source>
</evidence>
<keyword evidence="3" id="KW-0472">Membrane</keyword>
<keyword evidence="3" id="KW-1133">Transmembrane helix</keyword>
<protein>
    <submittedName>
        <fullName evidence="4">Uncharacterized protein</fullName>
    </submittedName>
</protein>
<keyword evidence="3" id="KW-0812">Transmembrane</keyword>
<name>A0AA49GNL2_9BACT</name>
<feature type="region of interest" description="Disordered" evidence="2">
    <location>
        <begin position="148"/>
        <end position="167"/>
    </location>
</feature>
<feature type="compositionally biased region" description="Basic and acidic residues" evidence="2">
    <location>
        <begin position="151"/>
        <end position="167"/>
    </location>
</feature>
<keyword evidence="1" id="KW-0175">Coiled coil</keyword>
<reference evidence="4" key="2">
    <citation type="journal article" date="2024" name="Antonie Van Leeuwenhoek">
        <title>Roseihalotalea indica gen. nov., sp. nov., a halophilic Bacteroidetes from mesopelagic Southwest Indian Ocean with higher carbohydrate metabolic potential.</title>
        <authorList>
            <person name="Chen B."/>
            <person name="Zhang M."/>
            <person name="Lin D."/>
            <person name="Ye J."/>
            <person name="Tang K."/>
        </authorList>
    </citation>
    <scope>NUCLEOTIDE SEQUENCE</scope>
    <source>
        <strain evidence="4">TK19036</strain>
    </source>
</reference>
<reference evidence="4" key="1">
    <citation type="journal article" date="2023" name="Comput. Struct. Biotechnol. J.">
        <title>Discovery of a novel marine Bacteroidetes with a rich repertoire of carbohydrate-active enzymes.</title>
        <authorList>
            <person name="Chen B."/>
            <person name="Liu G."/>
            <person name="Chen Q."/>
            <person name="Wang H."/>
            <person name="Liu L."/>
            <person name="Tang K."/>
        </authorList>
    </citation>
    <scope>NUCLEOTIDE SEQUENCE</scope>
    <source>
        <strain evidence="4">TK19036</strain>
    </source>
</reference>
<feature type="coiled-coil region" evidence="1">
    <location>
        <begin position="48"/>
        <end position="85"/>
    </location>
</feature>